<feature type="compositionally biased region" description="Polar residues" evidence="1">
    <location>
        <begin position="684"/>
        <end position="700"/>
    </location>
</feature>
<gene>
    <name evidence="3" type="ORF">FHX50_001979</name>
</gene>
<dbReference type="RefSeq" id="WP_183377029.1">
    <property type="nucleotide sequence ID" value="NZ_CBCSFZ010000048.1"/>
</dbReference>
<feature type="transmembrane region" description="Helical" evidence="2">
    <location>
        <begin position="441"/>
        <end position="467"/>
    </location>
</feature>
<feature type="transmembrane region" description="Helical" evidence="2">
    <location>
        <begin position="187"/>
        <end position="210"/>
    </location>
</feature>
<organism evidence="3 4">
    <name type="scientific">Helcobacillus massiliensis</name>
    <dbReference type="NCBI Taxonomy" id="521392"/>
    <lineage>
        <taxon>Bacteria</taxon>
        <taxon>Bacillati</taxon>
        <taxon>Actinomycetota</taxon>
        <taxon>Actinomycetes</taxon>
        <taxon>Micrococcales</taxon>
        <taxon>Dermabacteraceae</taxon>
        <taxon>Helcobacillus</taxon>
    </lineage>
</organism>
<evidence type="ECO:0000256" key="1">
    <source>
        <dbReference type="SAM" id="MobiDB-lite"/>
    </source>
</evidence>
<keyword evidence="2" id="KW-0472">Membrane</keyword>
<feature type="transmembrane region" description="Helical" evidence="2">
    <location>
        <begin position="253"/>
        <end position="277"/>
    </location>
</feature>
<feature type="compositionally biased region" description="Low complexity" evidence="1">
    <location>
        <begin position="48"/>
        <end position="63"/>
    </location>
</feature>
<sequence>MSNPPQPPQGGSHAAGGSANGVPPSQPSAPEQSWGQYPSAAPAPQGQHPSAAPAPEGHAAQAQPPHPAHPGQPAQQQAQPGQPMQGGQQLAPQGQQAQPQAGQQFHGQQHSEPTAEQMKAHLSGQMERFGISNPLPAILAALATYGAGLVAAIITLVSLVIAGAIGASGSSSTTDISEGITGMDADGVGAIIGLPFHFVAMACFAALNLVHDGEEVFAIRFVPILVFLTILVFGFFAGRFIQKRSHEPSLLHIAVSSLIAGFPIAVIGTLMPFIFAIRESDARLDAAGPGGFFGLWFVFSLVLAVGQFSGAQRPRWWAAVRELFAGFRLAFVHALILAVVMVVGFFLYGLFQGVGFTDLLSMVFVLPLLGGAFGGLGVAIASLAGITVSYSGYGASGADVLTLFSTPWYVILLVLLLDVVLLVAMAVLWSRGRRVVPGNMLSIVTSWLALPTAYFLAGIALTAISTLNGGTSLLDGGFGSLGGSLGAPLWAPFLFAIWGFVVELLARFGGPFITPFIPEALTSWIRRSRLSGSHYAPREDALVDSQPLAALQLGMPAAGAGAGAAAGGAGQSAGNGQPAQPVHPGQPMQSAPQQSAPYPPQQSAPHAPQQSAPHAPQQSAQQAPFDQNAYPQSAPQAPGQTGEQQYGSAQPGQPNSAPPAPGYPNSAPQAPGYPNSAPPAPGSTGEQPQQWRPTQDGQQN</sequence>
<proteinExistence type="predicted"/>
<feature type="compositionally biased region" description="Gly residues" evidence="1">
    <location>
        <begin position="560"/>
        <end position="573"/>
    </location>
</feature>
<comment type="caution">
    <text evidence="3">The sequence shown here is derived from an EMBL/GenBank/DDBJ whole genome shotgun (WGS) entry which is preliminary data.</text>
</comment>
<evidence type="ECO:0000313" key="4">
    <source>
        <dbReference type="Proteomes" id="UP000568050"/>
    </source>
</evidence>
<feature type="compositionally biased region" description="Low complexity" evidence="1">
    <location>
        <begin position="574"/>
        <end position="596"/>
    </location>
</feature>
<keyword evidence="2" id="KW-1133">Transmembrane helix</keyword>
<name>A0A839QUC9_9MICO</name>
<accession>A0A839QUC9</accession>
<keyword evidence="2" id="KW-0812">Transmembrane</keyword>
<dbReference type="AlphaFoldDB" id="A0A839QUC9"/>
<feature type="transmembrane region" description="Helical" evidence="2">
    <location>
        <begin position="330"/>
        <end position="351"/>
    </location>
</feature>
<feature type="transmembrane region" description="Helical" evidence="2">
    <location>
        <begin position="135"/>
        <end position="167"/>
    </location>
</feature>
<evidence type="ECO:0000313" key="3">
    <source>
        <dbReference type="EMBL" id="MBB3023682.1"/>
    </source>
</evidence>
<feature type="region of interest" description="Disordered" evidence="1">
    <location>
        <begin position="559"/>
        <end position="700"/>
    </location>
</feature>
<feature type="region of interest" description="Disordered" evidence="1">
    <location>
        <begin position="1"/>
        <end position="119"/>
    </location>
</feature>
<feature type="compositionally biased region" description="Low complexity" evidence="1">
    <location>
        <begin position="603"/>
        <end position="624"/>
    </location>
</feature>
<keyword evidence="4" id="KW-1185">Reference proteome</keyword>
<feature type="transmembrane region" description="Helical" evidence="2">
    <location>
        <begin position="487"/>
        <end position="506"/>
    </location>
</feature>
<dbReference type="EMBL" id="JACHWP010000009">
    <property type="protein sequence ID" value="MBB3023682.1"/>
    <property type="molecule type" value="Genomic_DNA"/>
</dbReference>
<feature type="transmembrane region" description="Helical" evidence="2">
    <location>
        <begin position="363"/>
        <end position="388"/>
    </location>
</feature>
<feature type="transmembrane region" description="Helical" evidence="2">
    <location>
        <begin position="408"/>
        <end position="429"/>
    </location>
</feature>
<feature type="transmembrane region" description="Helical" evidence="2">
    <location>
        <begin position="289"/>
        <end position="310"/>
    </location>
</feature>
<protein>
    <submittedName>
        <fullName evidence="3">Uncharacterized protein</fullName>
    </submittedName>
</protein>
<feature type="compositionally biased region" description="Polar residues" evidence="1">
    <location>
        <begin position="629"/>
        <end position="655"/>
    </location>
</feature>
<dbReference type="Proteomes" id="UP000568050">
    <property type="component" value="Unassembled WGS sequence"/>
</dbReference>
<reference evidence="3 4" key="1">
    <citation type="submission" date="2020-08" db="EMBL/GenBank/DDBJ databases">
        <title>Sequencing the genomes of 1000 actinobacteria strains.</title>
        <authorList>
            <person name="Klenk H.-P."/>
        </authorList>
    </citation>
    <scope>NUCLEOTIDE SEQUENCE [LARGE SCALE GENOMIC DNA]</scope>
    <source>
        <strain evidence="3 4">DSM 23040</strain>
    </source>
</reference>
<feature type="compositionally biased region" description="Low complexity" evidence="1">
    <location>
        <begin position="71"/>
        <end position="110"/>
    </location>
</feature>
<evidence type="ECO:0000256" key="2">
    <source>
        <dbReference type="SAM" id="Phobius"/>
    </source>
</evidence>
<feature type="transmembrane region" description="Helical" evidence="2">
    <location>
        <begin position="217"/>
        <end position="241"/>
    </location>
</feature>